<keyword evidence="1" id="KW-0175">Coiled coil</keyword>
<gene>
    <name evidence="3" type="ORF">BCV69DRAFT_281609</name>
</gene>
<reference evidence="3 4" key="1">
    <citation type="journal article" date="2018" name="Mol. Biol. Evol.">
        <title>Broad Genomic Sampling Reveals a Smut Pathogenic Ancestry of the Fungal Clade Ustilaginomycotina.</title>
        <authorList>
            <person name="Kijpornyongpan T."/>
            <person name="Mondo S.J."/>
            <person name="Barry K."/>
            <person name="Sandor L."/>
            <person name="Lee J."/>
            <person name="Lipzen A."/>
            <person name="Pangilinan J."/>
            <person name="LaButti K."/>
            <person name="Hainaut M."/>
            <person name="Henrissat B."/>
            <person name="Grigoriev I.V."/>
            <person name="Spatafora J.W."/>
            <person name="Aime M.C."/>
        </authorList>
    </citation>
    <scope>NUCLEOTIDE SEQUENCE [LARGE SCALE GENOMIC DNA]</scope>
    <source>
        <strain evidence="3 4">MCA 4718</strain>
    </source>
</reference>
<feature type="region of interest" description="Disordered" evidence="2">
    <location>
        <begin position="798"/>
        <end position="825"/>
    </location>
</feature>
<protein>
    <submittedName>
        <fullName evidence="3">Uncharacterized protein</fullName>
    </submittedName>
</protein>
<dbReference type="Gene3D" id="1.20.5.170">
    <property type="match status" value="1"/>
</dbReference>
<sequence length="945" mass="103817">MDQVYELFDRFVPSGAQGDLDSPNASLDETSASDSPRNRTVFSRDLPHLLSEYETQQGKPLIEDDSRPQLEQFCQQFPDHAISCNDLINMIRGLEQARLAALAASDGEASGDDSLNSIAGRGGPASRLSNHSRASSSGDSSEVHDGMREPETSSYPPTSSTPPRDRKTSSSPTRPDYLRSQSMQADLTLPGPAPRLPTSHRVALVSASASPTRTRTTSASAAPTSEREKGQSFLHTNQNRSLSQQSDTGRTSSKDVLRGKGNAPPSSWQRPRPQALASTGKIRRTSDASAASSLDREHDNSGRPQSARSVSSQPWSDSGGSPGIGSHRKSPSAYVFPRATSPGDETWYAEQEEKYEYMSDRERTRSTSSRAASPDQREKLGFQSFASLSSSRGPSGGVITSPRRSDVRSFSQTVQSNFDDDSGSDTLADLQRRYEHLARLLQEKERSFEDSQSYHESSIAELESRVETLQGRIHSLSKTSDEMKQREQRYLDEISRLESDLATSQKRCETLERLRDMAQQETSAREASIVVLQGKVNDLQERITAMDREEAAHLDNEREWETDRDRYRKEIEKLRSDLRGALDKEAQIETLVIEKDALEAQLRALQNDLEEARSRSGFLINGRGSESLPGTVSKRLGRELAGALENIMDEPAEGAVDAEPNHAVEDGEASDPDESLESVIVTTTRRRRVHQRTERVLTEIATQTEAAEPDSTPRPADEPSPPTYDEAALEESVLARMHPACHKTMIPETTSELPPRTTLGSVFNMNRFPERERARTPYEDLTRRVGLRCVVLEKALDEQGDSQGQAGGVSSSAPSPPSVSRSERNDVVSQLLGIGASRVRGCLPESLQAKLSSMAAPDTFSRLLVWSLCVLAGGLILGNLLSPRQQHIHYHGTAGGVHEEGTSWTLMNTFAGHGPEYFEPGGAVMGVVERYLRSAPGDRPELVPI</sequence>
<feature type="region of interest" description="Disordered" evidence="2">
    <location>
        <begin position="651"/>
        <end position="725"/>
    </location>
</feature>
<feature type="compositionally biased region" description="Low complexity" evidence="2">
    <location>
        <begin position="152"/>
        <end position="162"/>
    </location>
</feature>
<feature type="compositionally biased region" description="Polar residues" evidence="2">
    <location>
        <begin position="408"/>
        <end position="417"/>
    </location>
</feature>
<feature type="region of interest" description="Disordered" evidence="2">
    <location>
        <begin position="204"/>
        <end position="426"/>
    </location>
</feature>
<feature type="compositionally biased region" description="Low complexity" evidence="2">
    <location>
        <begin position="802"/>
        <end position="813"/>
    </location>
</feature>
<dbReference type="EMBL" id="KZ819324">
    <property type="protein sequence ID" value="PWN21674.1"/>
    <property type="molecule type" value="Genomic_DNA"/>
</dbReference>
<proteinExistence type="predicted"/>
<feature type="coiled-coil region" evidence="1">
    <location>
        <begin position="427"/>
        <end position="615"/>
    </location>
</feature>
<feature type="compositionally biased region" description="Low complexity" evidence="2">
    <location>
        <begin position="206"/>
        <end position="224"/>
    </location>
</feature>
<feature type="compositionally biased region" description="Polar residues" evidence="2">
    <location>
        <begin position="233"/>
        <end position="251"/>
    </location>
</feature>
<evidence type="ECO:0000256" key="2">
    <source>
        <dbReference type="SAM" id="MobiDB-lite"/>
    </source>
</evidence>
<dbReference type="GeneID" id="37013772"/>
<evidence type="ECO:0000313" key="3">
    <source>
        <dbReference type="EMBL" id="PWN21674.1"/>
    </source>
</evidence>
<dbReference type="STRING" id="1684307.A0A316UA30"/>
<dbReference type="SUPFAM" id="SSF57997">
    <property type="entry name" value="Tropomyosin"/>
    <property type="match status" value="1"/>
</dbReference>
<feature type="region of interest" description="Disordered" evidence="2">
    <location>
        <begin position="13"/>
        <end position="39"/>
    </location>
</feature>
<dbReference type="RefSeq" id="XP_025348834.1">
    <property type="nucleotide sequence ID" value="XM_025492038.1"/>
</dbReference>
<organism evidence="3 4">
    <name type="scientific">Pseudomicrostroma glucosiphilum</name>
    <dbReference type="NCBI Taxonomy" id="1684307"/>
    <lineage>
        <taxon>Eukaryota</taxon>
        <taxon>Fungi</taxon>
        <taxon>Dikarya</taxon>
        <taxon>Basidiomycota</taxon>
        <taxon>Ustilaginomycotina</taxon>
        <taxon>Exobasidiomycetes</taxon>
        <taxon>Microstromatales</taxon>
        <taxon>Microstromatales incertae sedis</taxon>
        <taxon>Pseudomicrostroma</taxon>
    </lineage>
</organism>
<evidence type="ECO:0000256" key="1">
    <source>
        <dbReference type="SAM" id="Coils"/>
    </source>
</evidence>
<feature type="compositionally biased region" description="Polar residues" evidence="2">
    <location>
        <begin position="302"/>
        <end position="319"/>
    </location>
</feature>
<feature type="compositionally biased region" description="Low complexity" evidence="2">
    <location>
        <begin position="125"/>
        <end position="137"/>
    </location>
</feature>
<feature type="compositionally biased region" description="Polar residues" evidence="2">
    <location>
        <begin position="23"/>
        <end position="39"/>
    </location>
</feature>
<evidence type="ECO:0000313" key="4">
    <source>
        <dbReference type="Proteomes" id="UP000245942"/>
    </source>
</evidence>
<name>A0A316UA30_9BASI</name>
<feature type="region of interest" description="Disordered" evidence="2">
    <location>
        <begin position="107"/>
        <end position="181"/>
    </location>
</feature>
<accession>A0A316UA30</accession>
<feature type="compositionally biased region" description="Polar residues" evidence="2">
    <location>
        <begin position="384"/>
        <end position="393"/>
    </location>
</feature>
<feature type="compositionally biased region" description="Acidic residues" evidence="2">
    <location>
        <begin position="666"/>
        <end position="676"/>
    </location>
</feature>
<feature type="compositionally biased region" description="Basic and acidic residues" evidence="2">
    <location>
        <begin position="351"/>
        <end position="365"/>
    </location>
</feature>
<dbReference type="OrthoDB" id="10654511at2759"/>
<dbReference type="AlphaFoldDB" id="A0A316UA30"/>
<feature type="compositionally biased region" description="Basic and acidic residues" evidence="2">
    <location>
        <begin position="141"/>
        <end position="151"/>
    </location>
</feature>
<keyword evidence="4" id="KW-1185">Reference proteome</keyword>
<dbReference type="Proteomes" id="UP000245942">
    <property type="component" value="Unassembled WGS sequence"/>
</dbReference>